<dbReference type="AlphaFoldDB" id="A0A8B0SZX1"/>
<dbReference type="InterPro" id="IPR036271">
    <property type="entry name" value="Tet_transcr_reg_TetR-rel_C_sf"/>
</dbReference>
<dbReference type="PANTHER" id="PTHR47506:SF3">
    <property type="entry name" value="HTH-TYPE TRANSCRIPTIONAL REGULATOR LMRA"/>
    <property type="match status" value="1"/>
</dbReference>
<sequence length="188" mass="20520">MSTYDKNTSPDGYLNSATRISGFQLCRPGKKEIGIRKASIHHHFPGKTDLGLAYCEYKTGVFSQLDAALHDIPPGVQRLRAYLDAFAGCAEREEMCGVYAMLSDSHQFSSELQKAVSCPAQTEMLILKKTSLLPGRKSGELRSVVPPDELAIIVCSALKGALMLNRIPPHDAYTGAVDALMMMLDART</sequence>
<accession>A0A8B0SZX1</accession>
<dbReference type="PANTHER" id="PTHR47506">
    <property type="entry name" value="TRANSCRIPTIONAL REGULATORY PROTEIN"/>
    <property type="match status" value="1"/>
</dbReference>
<dbReference type="EMBL" id="MN956836">
    <property type="protein sequence ID" value="QTX14912.1"/>
    <property type="molecule type" value="Genomic_DNA"/>
</dbReference>
<dbReference type="SUPFAM" id="SSF48498">
    <property type="entry name" value="Tetracyclin repressor-like, C-terminal domain"/>
    <property type="match status" value="1"/>
</dbReference>
<dbReference type="Gene3D" id="1.10.357.10">
    <property type="entry name" value="Tetracycline Repressor, domain 2"/>
    <property type="match status" value="1"/>
</dbReference>
<proteinExistence type="predicted"/>
<keyword evidence="3" id="KW-0614">Plasmid</keyword>
<reference evidence="3" key="1">
    <citation type="submission" date="2020-01" db="EMBL/GenBank/DDBJ databases">
        <authorList>
            <person name="Qin S."/>
        </authorList>
    </citation>
    <scope>NUCLEOTIDE SEQUENCE</scope>
    <source>
        <strain evidence="3">CVir17-16-YZ6g</strain>
        <plasmid evidence="3">p17-15-vir-like</plasmid>
    </source>
</reference>
<evidence type="ECO:0000256" key="1">
    <source>
        <dbReference type="ARBA" id="ARBA00023015"/>
    </source>
</evidence>
<keyword evidence="2" id="KW-0804">Transcription</keyword>
<name>A0A8B0SZX1_KLEPN</name>
<protein>
    <submittedName>
        <fullName evidence="3">Transcriptional regulator, AcrR family</fullName>
    </submittedName>
</protein>
<evidence type="ECO:0000256" key="2">
    <source>
        <dbReference type="ARBA" id="ARBA00023163"/>
    </source>
</evidence>
<keyword evidence="1" id="KW-0805">Transcription regulation</keyword>
<geneLocation type="plasmid" evidence="3">
    <name>p17-15-vir-like</name>
</geneLocation>
<evidence type="ECO:0000313" key="3">
    <source>
        <dbReference type="EMBL" id="QTX14912.1"/>
    </source>
</evidence>
<organism evidence="3">
    <name type="scientific">Klebsiella pneumoniae</name>
    <dbReference type="NCBI Taxonomy" id="573"/>
    <lineage>
        <taxon>Bacteria</taxon>
        <taxon>Pseudomonadati</taxon>
        <taxon>Pseudomonadota</taxon>
        <taxon>Gammaproteobacteria</taxon>
        <taxon>Enterobacterales</taxon>
        <taxon>Enterobacteriaceae</taxon>
        <taxon>Klebsiella/Raoultella group</taxon>
        <taxon>Klebsiella</taxon>
        <taxon>Klebsiella pneumoniae complex</taxon>
    </lineage>
</organism>